<evidence type="ECO:0000256" key="2">
    <source>
        <dbReference type="ARBA" id="ARBA00029460"/>
    </source>
</evidence>
<dbReference type="GO" id="GO:0008168">
    <property type="term" value="F:methyltransferase activity"/>
    <property type="evidence" value="ECO:0007669"/>
    <property type="project" value="InterPro"/>
</dbReference>
<protein>
    <recommendedName>
        <fullName evidence="3">Ribosomal RNA methyltransferase FtsJ domain-containing protein</fullName>
    </recommendedName>
</protein>
<dbReference type="InterPro" id="IPR002877">
    <property type="entry name" value="RNA_MeTrfase_FtsJ_dom"/>
</dbReference>
<name>A0A382ERP1_9ZZZZ</name>
<sequence length="242" mass="26987">REHAKSLILAGKVRIADEVADKPGRIYDEECSVRVITDIHPYVSRGGIKLEHALKEFNISPSGKVAVDIGASTGGFTDCLLQRRINKVFAVDVGYGQLDWKLQSDTKVVPLDRKNARDLRPDDIEGPVDLVVIDVSFISLKLVIPNAISVLKPEGDLVALVKPQFEVGKTEVENKGIIKDPKKHLNVIIEIRSFMENRGWPLMNITTSPITGQKGNREFLIHCLAKGNFPTIDEDYIRKKIK</sequence>
<dbReference type="PIRSF" id="PIRSF005578">
    <property type="entry name" value="TlyA"/>
    <property type="match status" value="1"/>
</dbReference>
<dbReference type="PANTHER" id="PTHR32319:SF0">
    <property type="entry name" value="BACTERIAL HEMOLYSIN-LIKE PROTEIN"/>
    <property type="match status" value="1"/>
</dbReference>
<dbReference type="InterPro" id="IPR004538">
    <property type="entry name" value="Hemolysin_A/TlyA"/>
</dbReference>
<evidence type="ECO:0000313" key="4">
    <source>
        <dbReference type="EMBL" id="SVB53022.1"/>
    </source>
</evidence>
<dbReference type="EMBL" id="UINC01045812">
    <property type="protein sequence ID" value="SVB53022.1"/>
    <property type="molecule type" value="Genomic_DNA"/>
</dbReference>
<feature type="non-terminal residue" evidence="4">
    <location>
        <position position="1"/>
    </location>
</feature>
<dbReference type="InterPro" id="IPR047048">
    <property type="entry name" value="TlyA"/>
</dbReference>
<evidence type="ECO:0000256" key="1">
    <source>
        <dbReference type="ARBA" id="ARBA00022884"/>
    </source>
</evidence>
<organism evidence="4">
    <name type="scientific">marine metagenome</name>
    <dbReference type="NCBI Taxonomy" id="408172"/>
    <lineage>
        <taxon>unclassified sequences</taxon>
        <taxon>metagenomes</taxon>
        <taxon>ecological metagenomes</taxon>
    </lineage>
</organism>
<dbReference type="InterPro" id="IPR036986">
    <property type="entry name" value="S4_RNA-bd_sf"/>
</dbReference>
<proteinExistence type="inferred from homology"/>
<feature type="domain" description="Ribosomal RNA methyltransferase FtsJ" evidence="3">
    <location>
        <begin position="42"/>
        <end position="222"/>
    </location>
</feature>
<dbReference type="GO" id="GO:0003723">
    <property type="term" value="F:RNA binding"/>
    <property type="evidence" value="ECO:0007669"/>
    <property type="project" value="UniProtKB-KW"/>
</dbReference>
<dbReference type="Gene3D" id="3.10.290.10">
    <property type="entry name" value="RNA-binding S4 domain"/>
    <property type="match status" value="1"/>
</dbReference>
<dbReference type="AlphaFoldDB" id="A0A382ERP1"/>
<dbReference type="Gene3D" id="3.40.50.150">
    <property type="entry name" value="Vaccinia Virus protein VP39"/>
    <property type="match status" value="1"/>
</dbReference>
<dbReference type="InterPro" id="IPR029063">
    <property type="entry name" value="SAM-dependent_MTases_sf"/>
</dbReference>
<evidence type="ECO:0000259" key="3">
    <source>
        <dbReference type="Pfam" id="PF01728"/>
    </source>
</evidence>
<gene>
    <name evidence="4" type="ORF">METZ01_LOCUS205876</name>
</gene>
<dbReference type="PANTHER" id="PTHR32319">
    <property type="entry name" value="BACTERIAL HEMOLYSIN-LIKE PROTEIN"/>
    <property type="match status" value="1"/>
</dbReference>
<dbReference type="Pfam" id="PF01728">
    <property type="entry name" value="FtsJ"/>
    <property type="match status" value="1"/>
</dbReference>
<dbReference type="GO" id="GO:0032259">
    <property type="term" value="P:methylation"/>
    <property type="evidence" value="ECO:0007669"/>
    <property type="project" value="InterPro"/>
</dbReference>
<keyword evidence="1" id="KW-0694">RNA-binding</keyword>
<reference evidence="4" key="1">
    <citation type="submission" date="2018-05" db="EMBL/GenBank/DDBJ databases">
        <authorList>
            <person name="Lanie J.A."/>
            <person name="Ng W.-L."/>
            <person name="Kazmierczak K.M."/>
            <person name="Andrzejewski T.M."/>
            <person name="Davidsen T.M."/>
            <person name="Wayne K.J."/>
            <person name="Tettelin H."/>
            <person name="Glass J.I."/>
            <person name="Rusch D."/>
            <person name="Podicherti R."/>
            <person name="Tsui H.-C.T."/>
            <person name="Winkler M.E."/>
        </authorList>
    </citation>
    <scope>NUCLEOTIDE SEQUENCE</scope>
</reference>
<comment type="similarity">
    <text evidence="2">Belongs to the TlyA family.</text>
</comment>
<dbReference type="NCBIfam" id="TIGR00478">
    <property type="entry name" value="tly"/>
    <property type="match status" value="1"/>
</dbReference>
<accession>A0A382ERP1</accession>
<dbReference type="SUPFAM" id="SSF53335">
    <property type="entry name" value="S-adenosyl-L-methionine-dependent methyltransferases"/>
    <property type="match status" value="1"/>
</dbReference>